<feature type="compositionally biased region" description="Low complexity" evidence="1">
    <location>
        <begin position="269"/>
        <end position="280"/>
    </location>
</feature>
<sequence>MYPYTLKRFTFMFTMMTISLAFFVAALALLPRALEKLPTAPPSPMPTEQPESASTQPEPAGSLSQVFTIILIIAGALIVILLTYLLARRIITDIKARQKAHTLATTVRTRQQRQWDHYRDRHHQLSKLVVATETDWDTIFTKPALTDTTIPIIAHAWQAYADLEPLDTSLPPDLDADQDITHLPYPQAVTTAWNAWQKADRYAARIGQKTLPTTERKTLREIKGLLKIAESPAASDPERRTCYHRIETLTKRLQHVTVPHKMITQIQAATPAPALTTTPARMEPDWQPQSTQEGTLK</sequence>
<gene>
    <name evidence="3" type="ORF">HMPREF1318_0891</name>
</gene>
<dbReference type="EMBL" id="AKFT01000116">
    <property type="protein sequence ID" value="EJF43966.1"/>
    <property type="molecule type" value="Genomic_DNA"/>
</dbReference>
<keyword evidence="2" id="KW-0472">Membrane</keyword>
<keyword evidence="2" id="KW-0812">Transmembrane</keyword>
<dbReference type="PATRIC" id="fig|1125718.3.peg.1571"/>
<keyword evidence="4" id="KW-1185">Reference proteome</keyword>
<protein>
    <submittedName>
        <fullName evidence="3">Uncharacterized protein</fullName>
    </submittedName>
</protein>
<comment type="caution">
    <text evidence="3">The sequence shown here is derived from an EMBL/GenBank/DDBJ whole genome shotgun (WGS) entry which is preliminary data.</text>
</comment>
<organism evidence="3 4">
    <name type="scientific">Actinomyces massiliensis F0489</name>
    <dbReference type="NCBI Taxonomy" id="1125718"/>
    <lineage>
        <taxon>Bacteria</taxon>
        <taxon>Bacillati</taxon>
        <taxon>Actinomycetota</taxon>
        <taxon>Actinomycetes</taxon>
        <taxon>Actinomycetales</taxon>
        <taxon>Actinomycetaceae</taxon>
        <taxon>Actinomyces</taxon>
    </lineage>
</organism>
<reference evidence="3 4" key="1">
    <citation type="submission" date="2012-05" db="EMBL/GenBank/DDBJ databases">
        <authorList>
            <person name="Harkins D.M."/>
            <person name="Madupu R."/>
            <person name="Durkin A.S."/>
            <person name="Torralba M."/>
            <person name="Methe B."/>
            <person name="Sutton G.G."/>
            <person name="Nelson K.E."/>
        </authorList>
    </citation>
    <scope>NUCLEOTIDE SEQUENCE [LARGE SCALE GENOMIC DNA]</scope>
    <source>
        <strain evidence="3 4">F0489</strain>
    </source>
</reference>
<feature type="compositionally biased region" description="Polar residues" evidence="1">
    <location>
        <begin position="287"/>
        <end position="297"/>
    </location>
</feature>
<evidence type="ECO:0000313" key="4">
    <source>
        <dbReference type="Proteomes" id="UP000002941"/>
    </source>
</evidence>
<evidence type="ECO:0000256" key="2">
    <source>
        <dbReference type="SAM" id="Phobius"/>
    </source>
</evidence>
<feature type="transmembrane region" description="Helical" evidence="2">
    <location>
        <begin position="66"/>
        <end position="87"/>
    </location>
</feature>
<proteinExistence type="predicted"/>
<feature type="compositionally biased region" description="Polar residues" evidence="1">
    <location>
        <begin position="49"/>
        <end position="59"/>
    </location>
</feature>
<feature type="region of interest" description="Disordered" evidence="1">
    <location>
        <begin position="269"/>
        <end position="297"/>
    </location>
</feature>
<feature type="region of interest" description="Disordered" evidence="1">
    <location>
        <begin position="39"/>
        <end position="59"/>
    </location>
</feature>
<name>J0X5P2_9ACTO</name>
<evidence type="ECO:0000313" key="3">
    <source>
        <dbReference type="EMBL" id="EJF43966.1"/>
    </source>
</evidence>
<dbReference type="RefSeq" id="WP_008731711.1">
    <property type="nucleotide sequence ID" value="NZ_AKFT01000116.1"/>
</dbReference>
<dbReference type="Proteomes" id="UP000002941">
    <property type="component" value="Unassembled WGS sequence"/>
</dbReference>
<evidence type="ECO:0000256" key="1">
    <source>
        <dbReference type="SAM" id="MobiDB-lite"/>
    </source>
</evidence>
<keyword evidence="2" id="KW-1133">Transmembrane helix</keyword>
<accession>J0X5P2</accession>
<dbReference type="AlphaFoldDB" id="J0X5P2"/>